<name>A0A8S9SCW7_BRACR</name>
<evidence type="ECO:0000256" key="1">
    <source>
        <dbReference type="SAM" id="MobiDB-lite"/>
    </source>
</evidence>
<evidence type="ECO:0000313" key="3">
    <source>
        <dbReference type="Proteomes" id="UP000712600"/>
    </source>
</evidence>
<feature type="region of interest" description="Disordered" evidence="1">
    <location>
        <begin position="1"/>
        <end position="61"/>
    </location>
</feature>
<dbReference type="AlphaFoldDB" id="A0A8S9SCW7"/>
<evidence type="ECO:0000313" key="2">
    <source>
        <dbReference type="EMBL" id="KAF3599682.1"/>
    </source>
</evidence>
<reference evidence="2" key="1">
    <citation type="submission" date="2019-12" db="EMBL/GenBank/DDBJ databases">
        <title>Genome sequencing and annotation of Brassica cretica.</title>
        <authorList>
            <person name="Studholme D.J."/>
            <person name="Sarris P."/>
        </authorList>
    </citation>
    <scope>NUCLEOTIDE SEQUENCE</scope>
    <source>
        <strain evidence="2">PFS-109/04</strain>
        <tissue evidence="2">Leaf</tissue>
    </source>
</reference>
<comment type="caution">
    <text evidence="2">The sequence shown here is derived from an EMBL/GenBank/DDBJ whole genome shotgun (WGS) entry which is preliminary data.</text>
</comment>
<feature type="compositionally biased region" description="Basic and acidic residues" evidence="1">
    <location>
        <begin position="48"/>
        <end position="61"/>
    </location>
</feature>
<gene>
    <name evidence="2" type="ORF">F2Q69_00033260</name>
</gene>
<dbReference type="Proteomes" id="UP000712600">
    <property type="component" value="Unassembled WGS sequence"/>
</dbReference>
<dbReference type="EMBL" id="QGKX02000004">
    <property type="protein sequence ID" value="KAF3599682.1"/>
    <property type="molecule type" value="Genomic_DNA"/>
</dbReference>
<protein>
    <submittedName>
        <fullName evidence="2">Uncharacterized protein</fullName>
    </submittedName>
</protein>
<proteinExistence type="predicted"/>
<feature type="compositionally biased region" description="Basic and acidic residues" evidence="1">
    <location>
        <begin position="1"/>
        <end position="14"/>
    </location>
</feature>
<feature type="compositionally biased region" description="Acidic residues" evidence="1">
    <location>
        <begin position="31"/>
        <end position="41"/>
    </location>
</feature>
<sequence length="107" mass="11617">MVYKYVQDKGESKENQGGGGVIVTPLVRESDVEDGGSEVDDNVSSSKTKSDGSNEVEAHHELTGSIKYGDITSKLGYRSVSDLTPTEIAIEAFEQVQSFLNKEDRMA</sequence>
<organism evidence="2 3">
    <name type="scientific">Brassica cretica</name>
    <name type="common">Mustard</name>
    <dbReference type="NCBI Taxonomy" id="69181"/>
    <lineage>
        <taxon>Eukaryota</taxon>
        <taxon>Viridiplantae</taxon>
        <taxon>Streptophyta</taxon>
        <taxon>Embryophyta</taxon>
        <taxon>Tracheophyta</taxon>
        <taxon>Spermatophyta</taxon>
        <taxon>Magnoliopsida</taxon>
        <taxon>eudicotyledons</taxon>
        <taxon>Gunneridae</taxon>
        <taxon>Pentapetalae</taxon>
        <taxon>rosids</taxon>
        <taxon>malvids</taxon>
        <taxon>Brassicales</taxon>
        <taxon>Brassicaceae</taxon>
        <taxon>Brassiceae</taxon>
        <taxon>Brassica</taxon>
    </lineage>
</organism>
<accession>A0A8S9SCW7</accession>